<dbReference type="Pfam" id="PF08100">
    <property type="entry name" value="Dimerisation"/>
    <property type="match status" value="1"/>
</dbReference>
<organism evidence="7 8">
    <name type="scientific">Actinomadura soli</name>
    <dbReference type="NCBI Taxonomy" id="2508997"/>
    <lineage>
        <taxon>Bacteria</taxon>
        <taxon>Bacillati</taxon>
        <taxon>Actinomycetota</taxon>
        <taxon>Actinomycetes</taxon>
        <taxon>Streptosporangiales</taxon>
        <taxon>Thermomonosporaceae</taxon>
        <taxon>Actinomadura</taxon>
    </lineage>
</organism>
<dbReference type="Proteomes" id="UP000309174">
    <property type="component" value="Unassembled WGS sequence"/>
</dbReference>
<keyword evidence="3" id="KW-0949">S-adenosyl-L-methionine</keyword>
<dbReference type="GO" id="GO:0046983">
    <property type="term" value="F:protein dimerization activity"/>
    <property type="evidence" value="ECO:0007669"/>
    <property type="project" value="InterPro"/>
</dbReference>
<dbReference type="InterPro" id="IPR036390">
    <property type="entry name" value="WH_DNA-bd_sf"/>
</dbReference>
<feature type="active site" description="Proton acceptor" evidence="4">
    <location>
        <position position="258"/>
    </location>
</feature>
<evidence type="ECO:0000256" key="1">
    <source>
        <dbReference type="ARBA" id="ARBA00022603"/>
    </source>
</evidence>
<comment type="caution">
    <text evidence="7">The sequence shown here is derived from an EMBL/GenBank/DDBJ whole genome shotgun (WGS) entry which is preliminary data.</text>
</comment>
<feature type="domain" description="O-methyltransferase dimerisation" evidence="6">
    <location>
        <begin position="29"/>
        <end position="96"/>
    </location>
</feature>
<protein>
    <submittedName>
        <fullName evidence="7">Methyltransferase</fullName>
    </submittedName>
</protein>
<dbReference type="InterPro" id="IPR016461">
    <property type="entry name" value="COMT-like"/>
</dbReference>
<dbReference type="OrthoDB" id="4145676at2"/>
<dbReference type="SUPFAM" id="SSF53335">
    <property type="entry name" value="S-adenosyl-L-methionine-dependent methyltransferases"/>
    <property type="match status" value="1"/>
</dbReference>
<dbReference type="Gene3D" id="3.40.50.150">
    <property type="entry name" value="Vaccinia Virus protein VP39"/>
    <property type="match status" value="1"/>
</dbReference>
<dbReference type="GO" id="GO:0032259">
    <property type="term" value="P:methylation"/>
    <property type="evidence" value="ECO:0007669"/>
    <property type="project" value="UniProtKB-KW"/>
</dbReference>
<dbReference type="InterPro" id="IPR012967">
    <property type="entry name" value="COMT_dimerisation"/>
</dbReference>
<dbReference type="EMBL" id="VCKW01000090">
    <property type="protein sequence ID" value="TMQ98957.1"/>
    <property type="molecule type" value="Genomic_DNA"/>
</dbReference>
<evidence type="ECO:0000256" key="4">
    <source>
        <dbReference type="PIRSR" id="PIRSR005739-1"/>
    </source>
</evidence>
<evidence type="ECO:0000256" key="2">
    <source>
        <dbReference type="ARBA" id="ARBA00022679"/>
    </source>
</evidence>
<evidence type="ECO:0000256" key="3">
    <source>
        <dbReference type="ARBA" id="ARBA00022691"/>
    </source>
</evidence>
<dbReference type="Pfam" id="PF00891">
    <property type="entry name" value="Methyltransf_2"/>
    <property type="match status" value="1"/>
</dbReference>
<feature type="domain" description="O-methyltransferase C-terminal" evidence="5">
    <location>
        <begin position="122"/>
        <end position="333"/>
    </location>
</feature>
<keyword evidence="8" id="KW-1185">Reference proteome</keyword>
<keyword evidence="1 7" id="KW-0489">Methyltransferase</keyword>
<dbReference type="InterPro" id="IPR036388">
    <property type="entry name" value="WH-like_DNA-bd_sf"/>
</dbReference>
<dbReference type="Gene3D" id="1.10.10.10">
    <property type="entry name" value="Winged helix-like DNA-binding domain superfamily/Winged helix DNA-binding domain"/>
    <property type="match status" value="1"/>
</dbReference>
<evidence type="ECO:0000313" key="8">
    <source>
        <dbReference type="Proteomes" id="UP000309174"/>
    </source>
</evidence>
<dbReference type="GO" id="GO:0008171">
    <property type="term" value="F:O-methyltransferase activity"/>
    <property type="evidence" value="ECO:0007669"/>
    <property type="project" value="InterPro"/>
</dbReference>
<dbReference type="PIRSF" id="PIRSF005739">
    <property type="entry name" value="O-mtase"/>
    <property type="match status" value="1"/>
</dbReference>
<reference evidence="7 8" key="1">
    <citation type="submission" date="2019-05" db="EMBL/GenBank/DDBJ databases">
        <title>Draft genome sequence of Actinomadura sp. 14C53.</title>
        <authorList>
            <person name="Saricaoglu S."/>
            <person name="Isik K."/>
        </authorList>
    </citation>
    <scope>NUCLEOTIDE SEQUENCE [LARGE SCALE GENOMIC DNA]</scope>
    <source>
        <strain evidence="7 8">14C53</strain>
    </source>
</reference>
<name>A0A5C4JC18_9ACTN</name>
<dbReference type="PROSITE" id="PS51683">
    <property type="entry name" value="SAM_OMT_II"/>
    <property type="match status" value="1"/>
</dbReference>
<dbReference type="RefSeq" id="WP_138646426.1">
    <property type="nucleotide sequence ID" value="NZ_VCKW01000090.1"/>
</dbReference>
<gene>
    <name evidence="7" type="ORF">ETD83_18735</name>
</gene>
<dbReference type="InterPro" id="IPR029063">
    <property type="entry name" value="SAM-dependent_MTases_sf"/>
</dbReference>
<dbReference type="PANTHER" id="PTHR43712:SF2">
    <property type="entry name" value="O-METHYLTRANSFERASE CICE"/>
    <property type="match status" value="1"/>
</dbReference>
<keyword evidence="2 7" id="KW-0808">Transferase</keyword>
<dbReference type="PANTHER" id="PTHR43712">
    <property type="entry name" value="PUTATIVE (AFU_ORTHOLOGUE AFUA_4G14580)-RELATED"/>
    <property type="match status" value="1"/>
</dbReference>
<dbReference type="InterPro" id="IPR001077">
    <property type="entry name" value="COMT_C"/>
</dbReference>
<evidence type="ECO:0000313" key="7">
    <source>
        <dbReference type="EMBL" id="TMQ98957.1"/>
    </source>
</evidence>
<evidence type="ECO:0000259" key="5">
    <source>
        <dbReference type="Pfam" id="PF00891"/>
    </source>
</evidence>
<sequence length="354" mass="38094">MADPEAERQDQAAPALPSSVLLLAPLLQMMAAKTLYAAAELGIADLVAAGSHTTGELAERTGAHAPSLRRLLLALTGQGVLVQTGTNHFDLTELGQPLRTDAPDSVRGTLLMACGPEASRSWDQLVPGLRTGTTAWDLAHGVSWTDYYARNPDRAAIFNRSQAEHTRDSAPGILAAADFGRFREVVDIGGGDGTLLTHILRAHQDLQGVLFDVRTGLADADATLSAAGVGQRCRVVAGDFFDKVPEGAGAYLLKEILHDWDDEQSTAILRGVRTAMPSDGRVLLVERTLPDRAVAGFNETHWYLRDILMLVVTGGRERTENEFLLLLKAAGFNLDRISEPIPPFGYRVIEASPT</sequence>
<dbReference type="AlphaFoldDB" id="A0A5C4JC18"/>
<accession>A0A5C4JC18</accession>
<dbReference type="SUPFAM" id="SSF46785">
    <property type="entry name" value="Winged helix' DNA-binding domain"/>
    <property type="match status" value="1"/>
</dbReference>
<dbReference type="Gene3D" id="1.10.287.1350">
    <property type="match status" value="1"/>
</dbReference>
<evidence type="ECO:0000259" key="6">
    <source>
        <dbReference type="Pfam" id="PF08100"/>
    </source>
</evidence>
<proteinExistence type="predicted"/>